<gene>
    <name evidence="3" type="ORF">E6K78_03100</name>
</gene>
<dbReference type="AlphaFoldDB" id="A0A538TWC3"/>
<keyword evidence="2" id="KW-0812">Transmembrane</keyword>
<dbReference type="Proteomes" id="UP000316609">
    <property type="component" value="Unassembled WGS sequence"/>
</dbReference>
<protein>
    <submittedName>
        <fullName evidence="3">Acriflavine resistance protein B</fullName>
    </submittedName>
</protein>
<dbReference type="GO" id="GO:0005886">
    <property type="term" value="C:plasma membrane"/>
    <property type="evidence" value="ECO:0007669"/>
    <property type="project" value="TreeGrafter"/>
</dbReference>
<feature type="region of interest" description="Disordered" evidence="1">
    <location>
        <begin position="190"/>
        <end position="216"/>
    </location>
</feature>
<dbReference type="EMBL" id="VBOY01000023">
    <property type="protein sequence ID" value="TMQ67919.1"/>
    <property type="molecule type" value="Genomic_DNA"/>
</dbReference>
<dbReference type="SUPFAM" id="SSF82866">
    <property type="entry name" value="Multidrug efflux transporter AcrB transmembrane domain"/>
    <property type="match status" value="1"/>
</dbReference>
<keyword evidence="2" id="KW-0472">Membrane</keyword>
<organism evidence="3 4">
    <name type="scientific">Eiseniibacteriota bacterium</name>
    <dbReference type="NCBI Taxonomy" id="2212470"/>
    <lineage>
        <taxon>Bacteria</taxon>
        <taxon>Candidatus Eiseniibacteriota</taxon>
    </lineage>
</organism>
<comment type="caution">
    <text evidence="3">The sequence shown here is derived from an EMBL/GenBank/DDBJ whole genome shotgun (WGS) entry which is preliminary data.</text>
</comment>
<evidence type="ECO:0000313" key="4">
    <source>
        <dbReference type="Proteomes" id="UP000316609"/>
    </source>
</evidence>
<dbReference type="PRINTS" id="PR00702">
    <property type="entry name" value="ACRIFLAVINRP"/>
</dbReference>
<evidence type="ECO:0000256" key="1">
    <source>
        <dbReference type="SAM" id="MobiDB-lite"/>
    </source>
</evidence>
<dbReference type="GO" id="GO:0042910">
    <property type="term" value="F:xenobiotic transmembrane transporter activity"/>
    <property type="evidence" value="ECO:0007669"/>
    <property type="project" value="TreeGrafter"/>
</dbReference>
<sequence length="216" mass="23443">RETLPSAITTNFAGTAQVFQSSQRGMLALLVLAVLVIYLVLGILYESFIHPLTILSGLPFAGFGALLTLLLFHTELSIYAFVGIVMLIGLVKKNAIMMIDFALDAERTEGKSAREAILEACSIRFRPIMMTTMAALMGTLPIAIGFGAGAESRRPLGLAVVGGLVFSQIVTLYITPVVYTYLDAFQRRTRGRPRSSAPRHRIDRARSETAVPEPVG</sequence>
<feature type="compositionally biased region" description="Basic residues" evidence="1">
    <location>
        <begin position="190"/>
        <end position="203"/>
    </location>
</feature>
<feature type="transmembrane region" description="Helical" evidence="2">
    <location>
        <begin position="156"/>
        <end position="182"/>
    </location>
</feature>
<dbReference type="PANTHER" id="PTHR32063:SF21">
    <property type="entry name" value="MULTIDRUG RESISTANCE PROTEIN MDTB"/>
    <property type="match status" value="1"/>
</dbReference>
<dbReference type="PANTHER" id="PTHR32063">
    <property type="match status" value="1"/>
</dbReference>
<keyword evidence="2" id="KW-1133">Transmembrane helix</keyword>
<dbReference type="Pfam" id="PF00873">
    <property type="entry name" value="ACR_tran"/>
    <property type="match status" value="1"/>
</dbReference>
<name>A0A538TWC3_UNCEI</name>
<feature type="transmembrane region" description="Helical" evidence="2">
    <location>
        <begin position="78"/>
        <end position="103"/>
    </location>
</feature>
<dbReference type="Gene3D" id="1.20.1640.10">
    <property type="entry name" value="Multidrug efflux transporter AcrB transmembrane domain"/>
    <property type="match status" value="1"/>
</dbReference>
<dbReference type="Gene3D" id="3.30.70.1440">
    <property type="entry name" value="Multidrug efflux transporter AcrB pore domain"/>
    <property type="match status" value="1"/>
</dbReference>
<evidence type="ECO:0000256" key="2">
    <source>
        <dbReference type="SAM" id="Phobius"/>
    </source>
</evidence>
<dbReference type="InterPro" id="IPR001036">
    <property type="entry name" value="Acrflvin-R"/>
</dbReference>
<accession>A0A538TWC3</accession>
<feature type="transmembrane region" description="Helical" evidence="2">
    <location>
        <begin position="26"/>
        <end position="45"/>
    </location>
</feature>
<proteinExistence type="predicted"/>
<feature type="non-terminal residue" evidence="3">
    <location>
        <position position="1"/>
    </location>
</feature>
<reference evidence="3 4" key="1">
    <citation type="journal article" date="2019" name="Nat. Microbiol.">
        <title>Mediterranean grassland soil C-N compound turnover is dependent on rainfall and depth, and is mediated by genomically divergent microorganisms.</title>
        <authorList>
            <person name="Diamond S."/>
            <person name="Andeer P.F."/>
            <person name="Li Z."/>
            <person name="Crits-Christoph A."/>
            <person name="Burstein D."/>
            <person name="Anantharaman K."/>
            <person name="Lane K.R."/>
            <person name="Thomas B.C."/>
            <person name="Pan C."/>
            <person name="Northen T.R."/>
            <person name="Banfield J.F."/>
        </authorList>
    </citation>
    <scope>NUCLEOTIDE SEQUENCE [LARGE SCALE GENOMIC DNA]</scope>
    <source>
        <strain evidence="3">WS_8</strain>
    </source>
</reference>
<feature type="transmembrane region" description="Helical" evidence="2">
    <location>
        <begin position="123"/>
        <end position="144"/>
    </location>
</feature>
<evidence type="ECO:0000313" key="3">
    <source>
        <dbReference type="EMBL" id="TMQ67919.1"/>
    </source>
</evidence>